<protein>
    <submittedName>
        <fullName evidence="1">Uncharacterized protein</fullName>
    </submittedName>
</protein>
<keyword evidence="2" id="KW-1185">Reference proteome</keyword>
<evidence type="ECO:0000313" key="1">
    <source>
        <dbReference type="EMBL" id="KAG1529478.1"/>
    </source>
</evidence>
<accession>A0A9P6XPK8</accession>
<dbReference type="Proteomes" id="UP000740926">
    <property type="component" value="Unassembled WGS sequence"/>
</dbReference>
<evidence type="ECO:0000313" key="2">
    <source>
        <dbReference type="Proteomes" id="UP000740926"/>
    </source>
</evidence>
<sequence>MRAGTCTHEDTRAGNAAGWPWVDLHARQVQTPRRWRRVRRHTHPGDPNHCPSTVEVDLVRRQRWPPPDIGTVCLRWRCARSHPTRQNR</sequence>
<dbReference type="AlphaFoldDB" id="A0A9P6XPK8"/>
<proteinExistence type="predicted"/>
<comment type="caution">
    <text evidence="1">The sequence shown here is derived from an EMBL/GenBank/DDBJ whole genome shotgun (WGS) entry which is preliminary data.</text>
</comment>
<name>A0A9P6XPK8_9FUNG</name>
<dbReference type="EMBL" id="JAANIU010015018">
    <property type="protein sequence ID" value="KAG1529478.1"/>
    <property type="molecule type" value="Genomic_DNA"/>
</dbReference>
<organism evidence="1 2">
    <name type="scientific">Rhizopus delemar</name>
    <dbReference type="NCBI Taxonomy" id="936053"/>
    <lineage>
        <taxon>Eukaryota</taxon>
        <taxon>Fungi</taxon>
        <taxon>Fungi incertae sedis</taxon>
        <taxon>Mucoromycota</taxon>
        <taxon>Mucoromycotina</taxon>
        <taxon>Mucoromycetes</taxon>
        <taxon>Mucorales</taxon>
        <taxon>Mucorineae</taxon>
        <taxon>Rhizopodaceae</taxon>
        <taxon>Rhizopus</taxon>
    </lineage>
</organism>
<reference evidence="1 2" key="1">
    <citation type="journal article" date="2020" name="Microb. Genom.">
        <title>Genetic diversity of clinical and environmental Mucorales isolates obtained from an investigation of mucormycosis cases among solid organ transplant recipients.</title>
        <authorList>
            <person name="Nguyen M.H."/>
            <person name="Kaul D."/>
            <person name="Muto C."/>
            <person name="Cheng S.J."/>
            <person name="Richter R.A."/>
            <person name="Bruno V.M."/>
            <person name="Liu G."/>
            <person name="Beyhan S."/>
            <person name="Sundermann A.J."/>
            <person name="Mounaud S."/>
            <person name="Pasculle A.W."/>
            <person name="Nierman W.C."/>
            <person name="Driscoll E."/>
            <person name="Cumbie R."/>
            <person name="Clancy C.J."/>
            <person name="Dupont C.L."/>
        </authorList>
    </citation>
    <scope>NUCLEOTIDE SEQUENCE [LARGE SCALE GENOMIC DNA]</scope>
    <source>
        <strain evidence="1 2">GL24</strain>
    </source>
</reference>
<gene>
    <name evidence="1" type="ORF">G6F50_017969</name>
</gene>